<evidence type="ECO:0000259" key="1">
    <source>
        <dbReference type="Pfam" id="PF17775"/>
    </source>
</evidence>
<evidence type="ECO:0000313" key="3">
    <source>
        <dbReference type="Proteomes" id="UP000077852"/>
    </source>
</evidence>
<proteinExistence type="predicted"/>
<dbReference type="Pfam" id="PF17775">
    <property type="entry name" value="YchJ_M-like"/>
    <property type="match status" value="1"/>
</dbReference>
<evidence type="ECO:0000313" key="2">
    <source>
        <dbReference type="EMBL" id="OAK60673.1"/>
    </source>
</evidence>
<name>A0AA91DKN1_VARPD</name>
<accession>A0AA91DKN1</accession>
<dbReference type="InterPro" id="IPR048469">
    <property type="entry name" value="YchJ-like_M"/>
</dbReference>
<sequence>MSAIDPTNGPCPCGRTDRRDKPIGYALCCGRYLDDFENTPAPDAESLMRSRYSAFVLERGEYLLATWDAARRPASIEFEPGVKWLGLDIRSRSVLDADHAEVEFVARQRSAATGAATRLHERSRFVREGARWFYLDGDLQQPLA</sequence>
<organism evidence="2 3">
    <name type="scientific">Variovorax paradoxus</name>
    <dbReference type="NCBI Taxonomy" id="34073"/>
    <lineage>
        <taxon>Bacteria</taxon>
        <taxon>Pseudomonadati</taxon>
        <taxon>Pseudomonadota</taxon>
        <taxon>Betaproteobacteria</taxon>
        <taxon>Burkholderiales</taxon>
        <taxon>Comamonadaceae</taxon>
        <taxon>Variovorax</taxon>
    </lineage>
</organism>
<feature type="domain" description="YchJ-like middle NTF2-like" evidence="1">
    <location>
        <begin position="43"/>
        <end position="137"/>
    </location>
</feature>
<dbReference type="Proteomes" id="UP000077852">
    <property type="component" value="Unassembled WGS sequence"/>
</dbReference>
<dbReference type="SUPFAM" id="SSF54427">
    <property type="entry name" value="NTF2-like"/>
    <property type="match status" value="1"/>
</dbReference>
<reference evidence="2 3" key="1">
    <citation type="submission" date="2016-03" db="EMBL/GenBank/DDBJ databases">
        <title>Genome sequence of Variovorax paradoxus KB5.</title>
        <authorList>
            <person name="Jeong H."/>
            <person name="Hong C.E."/>
            <person name="Jo S.H."/>
            <person name="Park J.M."/>
        </authorList>
    </citation>
    <scope>NUCLEOTIDE SEQUENCE [LARGE SCALE GENOMIC DNA]</scope>
    <source>
        <strain evidence="2 3">KB5</strain>
    </source>
</reference>
<protein>
    <recommendedName>
        <fullName evidence="1">YchJ-like middle NTF2-like domain-containing protein</fullName>
    </recommendedName>
</protein>
<dbReference type="RefSeq" id="WP_081269641.1">
    <property type="nucleotide sequence ID" value="NZ_LVHG01000060.1"/>
</dbReference>
<gene>
    <name evidence="2" type="ORF">A3K87_23080</name>
</gene>
<dbReference type="EMBL" id="LVHG01000060">
    <property type="protein sequence ID" value="OAK60673.1"/>
    <property type="molecule type" value="Genomic_DNA"/>
</dbReference>
<dbReference type="Gene3D" id="3.10.450.50">
    <property type="match status" value="1"/>
</dbReference>
<comment type="caution">
    <text evidence="2">The sequence shown here is derived from an EMBL/GenBank/DDBJ whole genome shotgun (WGS) entry which is preliminary data.</text>
</comment>
<dbReference type="InterPro" id="IPR032710">
    <property type="entry name" value="NTF2-like_dom_sf"/>
</dbReference>
<dbReference type="AlphaFoldDB" id="A0AA91DKN1"/>